<name>A0AAX6IHT6_IRIPA</name>
<sequence>MTEKRVMINVILTLFFLLRPSAAVIHLKGRSFSFTFLDAPARFAVPVDAAGICGSLHLADPIDACFPLHNNTTTTTTGAGGGRRRESSRFVLIGRGLCSFEKKVRNAQDADFAAAIIYDDQHKNSLYSMIGDSTGIHMHAVFVSKMAGETLKKFAQGEEGECCIGSSTDETAGTVLVISFVSLVVIVSVLAAFLFVRNCRLLRHAAGHTRPSTVNRQAVEGLPSFTFKSAYIHSKRTAETCAICLEDYKDGEILRVLPCLHEFHTVCVDSWLTKWGTSCPVCKHEMNAAMLASTVAAAAAAASSSSSSSSSHPTVPWFSCMCCFCACKVEK</sequence>
<dbReference type="PROSITE" id="PS50089">
    <property type="entry name" value="ZF_RING_2"/>
    <property type="match status" value="1"/>
</dbReference>
<evidence type="ECO:0000256" key="10">
    <source>
        <dbReference type="ARBA" id="ARBA00022771"/>
    </source>
</evidence>
<keyword evidence="7 20" id="KW-0812">Transmembrane</keyword>
<evidence type="ECO:0000256" key="15">
    <source>
        <dbReference type="ARBA" id="ARBA00023157"/>
    </source>
</evidence>
<keyword evidence="13 20" id="KW-1133">Transmembrane helix</keyword>
<evidence type="ECO:0000256" key="6">
    <source>
        <dbReference type="ARBA" id="ARBA00022679"/>
    </source>
</evidence>
<dbReference type="Pfam" id="PF13639">
    <property type="entry name" value="zf-RING_2"/>
    <property type="match status" value="1"/>
</dbReference>
<feature type="domain" description="RING-type" evidence="22">
    <location>
        <begin position="241"/>
        <end position="283"/>
    </location>
</feature>
<protein>
    <recommendedName>
        <fullName evidence="3">RING-type E3 ubiquitin transferase</fullName>
        <ecNumber evidence="3">2.3.2.27</ecNumber>
    </recommendedName>
</protein>
<reference evidence="24" key="1">
    <citation type="journal article" date="2023" name="GigaByte">
        <title>Genome assembly of the bearded iris, Iris pallida Lam.</title>
        <authorList>
            <person name="Bruccoleri R.E."/>
            <person name="Oakeley E.J."/>
            <person name="Faust A.M.E."/>
            <person name="Altorfer M."/>
            <person name="Dessus-Babus S."/>
            <person name="Burckhardt D."/>
            <person name="Oertli M."/>
            <person name="Naumann U."/>
            <person name="Petersen F."/>
            <person name="Wong J."/>
        </authorList>
    </citation>
    <scope>NUCLEOTIDE SEQUENCE</scope>
    <source>
        <strain evidence="24">GSM-AAB239-AS_SAM_17_03QT</strain>
    </source>
</reference>
<comment type="catalytic activity">
    <reaction evidence="1">
        <text>S-ubiquitinyl-[E2 ubiquitin-conjugating enzyme]-L-cysteine + [acceptor protein]-L-lysine = [E2 ubiquitin-conjugating enzyme]-L-cysteine + N(6)-ubiquitinyl-[acceptor protein]-L-lysine.</text>
        <dbReference type="EC" id="2.3.2.27"/>
    </reaction>
</comment>
<keyword evidence="10 19" id="KW-0863">Zinc-finger</keyword>
<evidence type="ECO:0000256" key="4">
    <source>
        <dbReference type="ARBA" id="ARBA00022448"/>
    </source>
</evidence>
<feature type="chain" id="PRO_5044718918" description="RING-type E3 ubiquitin transferase" evidence="21">
    <location>
        <begin position="24"/>
        <end position="331"/>
    </location>
</feature>
<organism evidence="24 25">
    <name type="scientific">Iris pallida</name>
    <name type="common">Sweet iris</name>
    <dbReference type="NCBI Taxonomy" id="29817"/>
    <lineage>
        <taxon>Eukaryota</taxon>
        <taxon>Viridiplantae</taxon>
        <taxon>Streptophyta</taxon>
        <taxon>Embryophyta</taxon>
        <taxon>Tracheophyta</taxon>
        <taxon>Spermatophyta</taxon>
        <taxon>Magnoliopsida</taxon>
        <taxon>Liliopsida</taxon>
        <taxon>Asparagales</taxon>
        <taxon>Iridaceae</taxon>
        <taxon>Iridoideae</taxon>
        <taxon>Irideae</taxon>
        <taxon>Iris</taxon>
    </lineage>
</organism>
<proteinExistence type="predicted"/>
<dbReference type="EMBL" id="JANAVB010001539">
    <property type="protein sequence ID" value="KAJ6852806.1"/>
    <property type="molecule type" value="Genomic_DNA"/>
</dbReference>
<keyword evidence="24" id="KW-0675">Receptor</keyword>
<comment type="caution">
    <text evidence="24">The sequence shown here is derived from an EMBL/GenBank/DDBJ whole genome shotgun (WGS) entry which is preliminary data.</text>
</comment>
<keyword evidence="9 21" id="KW-0732">Signal</keyword>
<evidence type="ECO:0000256" key="8">
    <source>
        <dbReference type="ARBA" id="ARBA00022723"/>
    </source>
</evidence>
<evidence type="ECO:0000256" key="7">
    <source>
        <dbReference type="ARBA" id="ARBA00022692"/>
    </source>
</evidence>
<dbReference type="EC" id="2.3.2.27" evidence="3"/>
<keyword evidence="12" id="KW-0653">Protein transport</keyword>
<keyword evidence="14 20" id="KW-0472">Membrane</keyword>
<dbReference type="GO" id="GO:0032586">
    <property type="term" value="C:protein storage vacuole membrane"/>
    <property type="evidence" value="ECO:0007669"/>
    <property type="project" value="UniProtKB-SubCell"/>
</dbReference>
<dbReference type="FunFam" id="3.30.40.10:FF:000388">
    <property type="entry name" value="Putative RING zinc finger domain superfamily protein"/>
    <property type="match status" value="1"/>
</dbReference>
<evidence type="ECO:0000313" key="25">
    <source>
        <dbReference type="Proteomes" id="UP001140949"/>
    </source>
</evidence>
<keyword evidence="4" id="KW-0813">Transport</keyword>
<dbReference type="GO" id="GO:0061630">
    <property type="term" value="F:ubiquitin protein ligase activity"/>
    <property type="evidence" value="ECO:0007669"/>
    <property type="project" value="UniProtKB-EC"/>
</dbReference>
<evidence type="ECO:0000256" key="13">
    <source>
        <dbReference type="ARBA" id="ARBA00022989"/>
    </source>
</evidence>
<dbReference type="SUPFAM" id="SSF52025">
    <property type="entry name" value="PA domain"/>
    <property type="match status" value="1"/>
</dbReference>
<dbReference type="GO" id="GO:0008270">
    <property type="term" value="F:zinc ion binding"/>
    <property type="evidence" value="ECO:0007669"/>
    <property type="project" value="UniProtKB-KW"/>
</dbReference>
<evidence type="ECO:0000256" key="12">
    <source>
        <dbReference type="ARBA" id="ARBA00022927"/>
    </source>
</evidence>
<dbReference type="PANTHER" id="PTHR47168:SF1">
    <property type="entry name" value="OS02G0798600 PROTEIN"/>
    <property type="match status" value="1"/>
</dbReference>
<dbReference type="CDD" id="cd02123">
    <property type="entry name" value="PA_C_RZF_like"/>
    <property type="match status" value="1"/>
</dbReference>
<evidence type="ECO:0000256" key="3">
    <source>
        <dbReference type="ARBA" id="ARBA00012483"/>
    </source>
</evidence>
<feature type="transmembrane region" description="Helical" evidence="20">
    <location>
        <begin position="172"/>
        <end position="196"/>
    </location>
</feature>
<evidence type="ECO:0000313" key="23">
    <source>
        <dbReference type="EMBL" id="KAJ6828128.1"/>
    </source>
</evidence>
<keyword evidence="11" id="KW-0862">Zinc</keyword>
<dbReference type="InterPro" id="IPR044744">
    <property type="entry name" value="ZNRF4/RNF13/RNF167_PA"/>
</dbReference>
<dbReference type="Pfam" id="PF02225">
    <property type="entry name" value="PA"/>
    <property type="match status" value="1"/>
</dbReference>
<gene>
    <name evidence="24" type="ORF">M6B38_253050</name>
    <name evidence="23" type="ORF">M6B38_365555</name>
</gene>
<evidence type="ECO:0000259" key="22">
    <source>
        <dbReference type="PROSITE" id="PS50089"/>
    </source>
</evidence>
<comment type="subcellular location">
    <subcellularLocation>
        <location evidence="17">Endomembrane system</location>
        <topology evidence="17">Single-pass type I membrane protein</topology>
    </subcellularLocation>
    <subcellularLocation>
        <location evidence="18">Protein storage vacuole membrane</location>
    </subcellularLocation>
</comment>
<keyword evidence="8" id="KW-0479">Metal-binding</keyword>
<dbReference type="Proteomes" id="UP001140949">
    <property type="component" value="Unassembled WGS sequence"/>
</dbReference>
<accession>A0AAX6IHT6</accession>
<evidence type="ECO:0000256" key="1">
    <source>
        <dbReference type="ARBA" id="ARBA00000900"/>
    </source>
</evidence>
<dbReference type="EMBL" id="JANAVB010019794">
    <property type="protein sequence ID" value="KAJ6828128.1"/>
    <property type="molecule type" value="Genomic_DNA"/>
</dbReference>
<dbReference type="GO" id="GO:0015031">
    <property type="term" value="P:protein transport"/>
    <property type="evidence" value="ECO:0007669"/>
    <property type="project" value="UniProtKB-KW"/>
</dbReference>
<dbReference type="InterPro" id="IPR051653">
    <property type="entry name" value="E3_ligase_sorting_rcpt"/>
</dbReference>
<dbReference type="Gene3D" id="3.30.40.10">
    <property type="entry name" value="Zinc/RING finger domain, C3HC4 (zinc finger)"/>
    <property type="match status" value="1"/>
</dbReference>
<evidence type="ECO:0000256" key="19">
    <source>
        <dbReference type="PROSITE-ProRule" id="PRU00175"/>
    </source>
</evidence>
<dbReference type="InterPro" id="IPR013083">
    <property type="entry name" value="Znf_RING/FYVE/PHD"/>
</dbReference>
<keyword evidence="16" id="KW-0325">Glycoprotein</keyword>
<evidence type="ECO:0000256" key="20">
    <source>
        <dbReference type="SAM" id="Phobius"/>
    </source>
</evidence>
<evidence type="ECO:0000256" key="11">
    <source>
        <dbReference type="ARBA" id="ARBA00022833"/>
    </source>
</evidence>
<evidence type="ECO:0000256" key="21">
    <source>
        <dbReference type="SAM" id="SignalP"/>
    </source>
</evidence>
<comment type="pathway">
    <text evidence="2">Protein modification; protein ubiquitination.</text>
</comment>
<evidence type="ECO:0000256" key="17">
    <source>
        <dbReference type="ARBA" id="ARBA00046288"/>
    </source>
</evidence>
<dbReference type="PANTHER" id="PTHR47168">
    <property type="entry name" value="RING ZINC FINGER DOMAIN SUPERFAMILY PROTEIN-RELATED"/>
    <property type="match status" value="1"/>
</dbReference>
<feature type="signal peptide" evidence="21">
    <location>
        <begin position="1"/>
        <end position="23"/>
    </location>
</feature>
<dbReference type="SMART" id="SM00184">
    <property type="entry name" value="RING"/>
    <property type="match status" value="1"/>
</dbReference>
<dbReference type="AlphaFoldDB" id="A0AAX6IHT6"/>
<dbReference type="GO" id="GO:0012505">
    <property type="term" value="C:endomembrane system"/>
    <property type="evidence" value="ECO:0007669"/>
    <property type="project" value="UniProtKB-SubCell"/>
</dbReference>
<evidence type="ECO:0000313" key="24">
    <source>
        <dbReference type="EMBL" id="KAJ6852806.1"/>
    </source>
</evidence>
<dbReference type="InterPro" id="IPR001841">
    <property type="entry name" value="Znf_RING"/>
</dbReference>
<dbReference type="SUPFAM" id="SSF57850">
    <property type="entry name" value="RING/U-box"/>
    <property type="match status" value="1"/>
</dbReference>
<keyword evidence="5" id="KW-0926">Vacuole</keyword>
<reference evidence="24" key="2">
    <citation type="submission" date="2023-04" db="EMBL/GenBank/DDBJ databases">
        <authorList>
            <person name="Bruccoleri R.E."/>
            <person name="Oakeley E.J."/>
            <person name="Faust A.-M."/>
            <person name="Dessus-Babus S."/>
            <person name="Altorfer M."/>
            <person name="Burckhardt D."/>
            <person name="Oertli M."/>
            <person name="Naumann U."/>
            <person name="Petersen F."/>
            <person name="Wong J."/>
        </authorList>
    </citation>
    <scope>NUCLEOTIDE SEQUENCE</scope>
    <source>
        <strain evidence="24">GSM-AAB239-AS_SAM_17_03QT</strain>
        <tissue evidence="24">Leaf</tissue>
    </source>
</reference>
<dbReference type="Gene3D" id="3.50.30.30">
    <property type="match status" value="1"/>
</dbReference>
<dbReference type="FunFam" id="3.50.30.30:FF:000020">
    <property type="entry name" value="Receptor homology region transmembrane domain-and RING domain-containing protein 2"/>
    <property type="match status" value="1"/>
</dbReference>
<evidence type="ECO:0000256" key="14">
    <source>
        <dbReference type="ARBA" id="ARBA00023136"/>
    </source>
</evidence>
<keyword evidence="25" id="KW-1185">Reference proteome</keyword>
<evidence type="ECO:0000256" key="18">
    <source>
        <dbReference type="ARBA" id="ARBA00060484"/>
    </source>
</evidence>
<evidence type="ECO:0000256" key="9">
    <source>
        <dbReference type="ARBA" id="ARBA00022729"/>
    </source>
</evidence>
<evidence type="ECO:0000256" key="16">
    <source>
        <dbReference type="ARBA" id="ARBA00023180"/>
    </source>
</evidence>
<keyword evidence="15" id="KW-1015">Disulfide bond</keyword>
<evidence type="ECO:0000256" key="2">
    <source>
        <dbReference type="ARBA" id="ARBA00004906"/>
    </source>
</evidence>
<dbReference type="InterPro" id="IPR003137">
    <property type="entry name" value="PA_domain"/>
</dbReference>
<evidence type="ECO:0000256" key="5">
    <source>
        <dbReference type="ARBA" id="ARBA00022554"/>
    </source>
</evidence>
<dbReference type="InterPro" id="IPR046450">
    <property type="entry name" value="PA_dom_sf"/>
</dbReference>
<keyword evidence="6" id="KW-0808">Transferase</keyword>